<dbReference type="KEGG" id="agv:OJF2_37220"/>
<evidence type="ECO:0000313" key="3">
    <source>
        <dbReference type="Proteomes" id="UP000324233"/>
    </source>
</evidence>
<dbReference type="Pfam" id="PF16896">
    <property type="entry name" value="PGDH_C"/>
    <property type="match status" value="1"/>
</dbReference>
<dbReference type="InterPro" id="IPR036291">
    <property type="entry name" value="NAD(P)-bd_dom_sf"/>
</dbReference>
<name>A0A5B9W4L5_9BACT</name>
<dbReference type="InterPro" id="IPR037161">
    <property type="entry name" value="Semialdehyde_DH-like_C"/>
</dbReference>
<dbReference type="SUPFAM" id="SSF51735">
    <property type="entry name" value="NAD(P)-binding Rossmann-fold domains"/>
    <property type="match status" value="1"/>
</dbReference>
<reference evidence="2 3" key="1">
    <citation type="submission" date="2019-08" db="EMBL/GenBank/DDBJ databases">
        <title>Deep-cultivation of Planctomycetes and their phenomic and genomic characterization uncovers novel biology.</title>
        <authorList>
            <person name="Wiegand S."/>
            <person name="Jogler M."/>
            <person name="Boedeker C."/>
            <person name="Pinto D."/>
            <person name="Vollmers J."/>
            <person name="Rivas-Marin E."/>
            <person name="Kohn T."/>
            <person name="Peeters S.H."/>
            <person name="Heuer A."/>
            <person name="Rast P."/>
            <person name="Oberbeckmann S."/>
            <person name="Bunk B."/>
            <person name="Jeske O."/>
            <person name="Meyerdierks A."/>
            <person name="Storesund J.E."/>
            <person name="Kallscheuer N."/>
            <person name="Luecker S."/>
            <person name="Lage O.M."/>
            <person name="Pohl T."/>
            <person name="Merkel B.J."/>
            <person name="Hornburger P."/>
            <person name="Mueller R.-W."/>
            <person name="Bruemmer F."/>
            <person name="Labrenz M."/>
            <person name="Spormann A.M."/>
            <person name="Op den Camp H."/>
            <person name="Overmann J."/>
            <person name="Amann R."/>
            <person name="Jetten M.S.M."/>
            <person name="Mascher T."/>
            <person name="Medema M.H."/>
            <person name="Devos D.P."/>
            <person name="Kaster A.-K."/>
            <person name="Ovreas L."/>
            <person name="Rohde M."/>
            <person name="Galperin M.Y."/>
            <person name="Jogler C."/>
        </authorList>
    </citation>
    <scope>NUCLEOTIDE SEQUENCE [LARGE SCALE GENOMIC DNA]</scope>
    <source>
        <strain evidence="2 3">OJF2</strain>
    </source>
</reference>
<evidence type="ECO:0000259" key="1">
    <source>
        <dbReference type="Pfam" id="PF16896"/>
    </source>
</evidence>
<dbReference type="AlphaFoldDB" id="A0A5B9W4L5"/>
<dbReference type="Gene3D" id="1.10.3640.10">
    <property type="entry name" value="Semialdehyde dehydrogenase-like, C-terminal"/>
    <property type="match status" value="1"/>
</dbReference>
<dbReference type="EMBL" id="CP042997">
    <property type="protein sequence ID" value="QEH35177.1"/>
    <property type="molecule type" value="Genomic_DNA"/>
</dbReference>
<dbReference type="InterPro" id="IPR031663">
    <property type="entry name" value="PGDH_C"/>
</dbReference>
<evidence type="ECO:0000313" key="2">
    <source>
        <dbReference type="EMBL" id="QEH35177.1"/>
    </source>
</evidence>
<keyword evidence="3" id="KW-1185">Reference proteome</keyword>
<dbReference type="Proteomes" id="UP000324233">
    <property type="component" value="Chromosome"/>
</dbReference>
<dbReference type="RefSeq" id="WP_148595005.1">
    <property type="nucleotide sequence ID" value="NZ_CP042997.1"/>
</dbReference>
<proteinExistence type="predicted"/>
<feature type="domain" description="Phosphogluconate dehydrogenase (decarboxylating) C-terminal" evidence="1">
    <location>
        <begin position="121"/>
        <end position="275"/>
    </location>
</feature>
<sequence>MRTIAIWGAAGNMGTRACNRLRENPEYEVLCVEPLAAGVARLEARGDRPVPPVEAAGAADVIVLAIADKFIKAVAPDLVPRMKPGVMLLMLDPAAAYAGIIPERADISVFVTHPTHPPVFNDETDPEARRDYFGAGKARQSIVSALVQGPEADYDVGEAVARTYFSPILRSHRVTLEQMAILEPAMSETCSATFIVAMREAMEAAIARGVPRDAAFDFLMGHINVQLAIVFEQIDWRMSEGAYHVIDRAMKRIFRPDWKGVFDPEEVKASVRGICNV</sequence>
<protein>
    <recommendedName>
        <fullName evidence="1">Phosphogluconate dehydrogenase (decarboxylating) C-terminal domain-containing protein</fullName>
    </recommendedName>
</protein>
<organism evidence="2 3">
    <name type="scientific">Aquisphaera giovannonii</name>
    <dbReference type="NCBI Taxonomy" id="406548"/>
    <lineage>
        <taxon>Bacteria</taxon>
        <taxon>Pseudomonadati</taxon>
        <taxon>Planctomycetota</taxon>
        <taxon>Planctomycetia</taxon>
        <taxon>Isosphaerales</taxon>
        <taxon>Isosphaeraceae</taxon>
        <taxon>Aquisphaera</taxon>
    </lineage>
</organism>
<dbReference type="Gene3D" id="3.40.50.720">
    <property type="entry name" value="NAD(P)-binding Rossmann-like Domain"/>
    <property type="match status" value="1"/>
</dbReference>
<accession>A0A5B9W4L5</accession>
<gene>
    <name evidence="2" type="ORF">OJF2_37220</name>
</gene>
<dbReference type="OrthoDB" id="1677316at2"/>